<evidence type="ECO:0000256" key="5">
    <source>
        <dbReference type="ARBA" id="ARBA00022801"/>
    </source>
</evidence>
<dbReference type="SUPFAM" id="SSF52540">
    <property type="entry name" value="P-loop containing nucleoside triphosphate hydrolases"/>
    <property type="match status" value="1"/>
</dbReference>
<gene>
    <name evidence="14" type="ORF">B9T62_34505</name>
</gene>
<dbReference type="InterPro" id="IPR007694">
    <property type="entry name" value="DNA_helicase_DnaB-like_C"/>
</dbReference>
<evidence type="ECO:0000256" key="10">
    <source>
        <dbReference type="ARBA" id="ARBA00048954"/>
    </source>
</evidence>
<keyword evidence="2 12" id="KW-0639">Primosome</keyword>
<reference evidence="14 15" key="1">
    <citation type="submission" date="2017-06" db="EMBL/GenBank/DDBJ databases">
        <title>Complete genome sequence of Paenibacillus donghaensis KCTC 13049T isolated from East Sea sediment, South Korea.</title>
        <authorList>
            <person name="Jung B.K."/>
            <person name="Hong S.-J."/>
            <person name="Shin J.-H."/>
        </authorList>
    </citation>
    <scope>NUCLEOTIDE SEQUENCE [LARGE SCALE GENOMIC DNA]</scope>
    <source>
        <strain evidence="14 15">KCTC 13049</strain>
    </source>
</reference>
<dbReference type="PANTHER" id="PTHR30153:SF2">
    <property type="entry name" value="REPLICATIVE DNA HELICASE"/>
    <property type="match status" value="1"/>
</dbReference>
<evidence type="ECO:0000256" key="1">
    <source>
        <dbReference type="ARBA" id="ARBA00008428"/>
    </source>
</evidence>
<dbReference type="GO" id="GO:0042802">
    <property type="term" value="F:identical protein binding"/>
    <property type="evidence" value="ECO:0007669"/>
    <property type="project" value="UniProtKB-ARBA"/>
</dbReference>
<dbReference type="InterPro" id="IPR007692">
    <property type="entry name" value="DNA_helicase_DnaB"/>
</dbReference>
<organism evidence="14 15">
    <name type="scientific">Paenibacillus donghaensis</name>
    <dbReference type="NCBI Taxonomy" id="414771"/>
    <lineage>
        <taxon>Bacteria</taxon>
        <taxon>Bacillati</taxon>
        <taxon>Bacillota</taxon>
        <taxon>Bacilli</taxon>
        <taxon>Bacillales</taxon>
        <taxon>Paenibacillaceae</taxon>
        <taxon>Paenibacillus</taxon>
    </lineage>
</organism>
<evidence type="ECO:0000256" key="7">
    <source>
        <dbReference type="ARBA" id="ARBA00022840"/>
    </source>
</evidence>
<keyword evidence="7 12" id="KW-0067">ATP-binding</keyword>
<dbReference type="SUPFAM" id="SSF48024">
    <property type="entry name" value="N-terminal domain of DnaB helicase"/>
    <property type="match status" value="1"/>
</dbReference>
<dbReference type="GO" id="GO:0043139">
    <property type="term" value="F:5'-3' DNA helicase activity"/>
    <property type="evidence" value="ECO:0007669"/>
    <property type="project" value="UniProtKB-EC"/>
</dbReference>
<evidence type="ECO:0000256" key="2">
    <source>
        <dbReference type="ARBA" id="ARBA00022515"/>
    </source>
</evidence>
<dbReference type="InterPro" id="IPR003593">
    <property type="entry name" value="AAA+_ATPase"/>
</dbReference>
<keyword evidence="4 12" id="KW-0547">Nucleotide-binding</keyword>
<comment type="function">
    <text evidence="12">The main replicative DNA helicase, it participates in initiation and elongation during chromosome replication. Travels ahead of the DNA replisome, separating dsDNA into templates for DNA synthesis. A processive ATP-dependent 5'-3' DNA helicase it has DNA-dependent ATPase activity.</text>
</comment>
<dbReference type="AlphaFoldDB" id="A0A2Z2KNY0"/>
<dbReference type="GO" id="GO:1990077">
    <property type="term" value="C:primosome complex"/>
    <property type="evidence" value="ECO:0007669"/>
    <property type="project" value="UniProtKB-UniRule"/>
</dbReference>
<comment type="similarity">
    <text evidence="1 12">Belongs to the helicase family. DnaB subfamily.</text>
</comment>
<dbReference type="InterPro" id="IPR027417">
    <property type="entry name" value="P-loop_NTPase"/>
</dbReference>
<dbReference type="NCBIfam" id="NF004384">
    <property type="entry name" value="PRK05748.1"/>
    <property type="match status" value="1"/>
</dbReference>
<feature type="domain" description="SF4 helicase" evidence="13">
    <location>
        <begin position="180"/>
        <end position="448"/>
    </location>
</feature>
<keyword evidence="3 12" id="KW-0235">DNA replication</keyword>
<dbReference type="GO" id="GO:0006269">
    <property type="term" value="P:DNA replication, synthesis of primer"/>
    <property type="evidence" value="ECO:0007669"/>
    <property type="project" value="UniProtKB-UniRule"/>
</dbReference>
<dbReference type="Gene3D" id="1.10.860.10">
    <property type="entry name" value="DNAb Helicase, Chain A"/>
    <property type="match status" value="1"/>
</dbReference>
<dbReference type="GO" id="GO:0003677">
    <property type="term" value="F:DNA binding"/>
    <property type="evidence" value="ECO:0007669"/>
    <property type="project" value="UniProtKB-UniRule"/>
</dbReference>
<evidence type="ECO:0000256" key="11">
    <source>
        <dbReference type="NCBIfam" id="TIGR00665"/>
    </source>
</evidence>
<keyword evidence="15" id="KW-1185">Reference proteome</keyword>
<dbReference type="Gene3D" id="3.40.50.300">
    <property type="entry name" value="P-loop containing nucleotide triphosphate hydrolases"/>
    <property type="match status" value="1"/>
</dbReference>
<evidence type="ECO:0000256" key="9">
    <source>
        <dbReference type="ARBA" id="ARBA00023235"/>
    </source>
</evidence>
<dbReference type="GO" id="GO:0005524">
    <property type="term" value="F:ATP binding"/>
    <property type="evidence" value="ECO:0007669"/>
    <property type="project" value="UniProtKB-UniRule"/>
</dbReference>
<dbReference type="KEGG" id="pdh:B9T62_34505"/>
<dbReference type="Pfam" id="PF00772">
    <property type="entry name" value="DnaB"/>
    <property type="match status" value="1"/>
</dbReference>
<dbReference type="EC" id="5.6.2.3" evidence="11 12"/>
<evidence type="ECO:0000256" key="6">
    <source>
        <dbReference type="ARBA" id="ARBA00022806"/>
    </source>
</evidence>
<name>A0A2Z2KNY0_9BACL</name>
<comment type="catalytic activity">
    <reaction evidence="10 12">
        <text>ATP + H2O = ADP + phosphate + H(+)</text>
        <dbReference type="Rhea" id="RHEA:13065"/>
        <dbReference type="ChEBI" id="CHEBI:15377"/>
        <dbReference type="ChEBI" id="CHEBI:15378"/>
        <dbReference type="ChEBI" id="CHEBI:30616"/>
        <dbReference type="ChEBI" id="CHEBI:43474"/>
        <dbReference type="ChEBI" id="CHEBI:456216"/>
        <dbReference type="EC" id="5.6.2.3"/>
    </reaction>
</comment>
<evidence type="ECO:0000256" key="4">
    <source>
        <dbReference type="ARBA" id="ARBA00022741"/>
    </source>
</evidence>
<accession>A0A2Z2KNY0</accession>
<dbReference type="Pfam" id="PF03796">
    <property type="entry name" value="DnaB_C"/>
    <property type="match status" value="1"/>
</dbReference>
<dbReference type="PANTHER" id="PTHR30153">
    <property type="entry name" value="REPLICATIVE DNA HELICASE DNAB"/>
    <property type="match status" value="1"/>
</dbReference>
<keyword evidence="6 12" id="KW-0347">Helicase</keyword>
<dbReference type="InterPro" id="IPR016136">
    <property type="entry name" value="DNA_helicase_N/primase_C"/>
</dbReference>
<proteinExistence type="inferred from homology"/>
<keyword evidence="9" id="KW-0413">Isomerase</keyword>
<dbReference type="GO" id="GO:0016887">
    <property type="term" value="F:ATP hydrolysis activity"/>
    <property type="evidence" value="ECO:0007669"/>
    <property type="project" value="RHEA"/>
</dbReference>
<evidence type="ECO:0000313" key="15">
    <source>
        <dbReference type="Proteomes" id="UP000249890"/>
    </source>
</evidence>
<dbReference type="InterPro" id="IPR007693">
    <property type="entry name" value="DNA_helicase_DnaB-like_N"/>
</dbReference>
<evidence type="ECO:0000256" key="8">
    <source>
        <dbReference type="ARBA" id="ARBA00023125"/>
    </source>
</evidence>
<dbReference type="OrthoDB" id="9773982at2"/>
<dbReference type="RefSeq" id="WP_087919365.1">
    <property type="nucleotide sequence ID" value="NZ_CP021780.1"/>
</dbReference>
<dbReference type="InterPro" id="IPR036185">
    <property type="entry name" value="DNA_heli_DnaB-like_N_sf"/>
</dbReference>
<dbReference type="PROSITE" id="PS51199">
    <property type="entry name" value="SF4_HELICASE"/>
    <property type="match status" value="1"/>
</dbReference>
<keyword evidence="8 12" id="KW-0238">DNA-binding</keyword>
<dbReference type="GO" id="GO:0005829">
    <property type="term" value="C:cytosol"/>
    <property type="evidence" value="ECO:0007669"/>
    <property type="project" value="TreeGrafter"/>
</dbReference>
<dbReference type="NCBIfam" id="TIGR00665">
    <property type="entry name" value="DnaB"/>
    <property type="match status" value="1"/>
</dbReference>
<evidence type="ECO:0000259" key="13">
    <source>
        <dbReference type="PROSITE" id="PS51199"/>
    </source>
</evidence>
<evidence type="ECO:0000313" key="14">
    <source>
        <dbReference type="EMBL" id="ASA25400.1"/>
    </source>
</evidence>
<dbReference type="Proteomes" id="UP000249890">
    <property type="component" value="Chromosome"/>
</dbReference>
<keyword evidence="5 12" id="KW-0378">Hydrolase</keyword>
<evidence type="ECO:0000256" key="12">
    <source>
        <dbReference type="RuleBase" id="RU362085"/>
    </source>
</evidence>
<dbReference type="EMBL" id="CP021780">
    <property type="protein sequence ID" value="ASA25400.1"/>
    <property type="molecule type" value="Genomic_DNA"/>
</dbReference>
<evidence type="ECO:0000256" key="3">
    <source>
        <dbReference type="ARBA" id="ARBA00022705"/>
    </source>
</evidence>
<dbReference type="SMART" id="SM00382">
    <property type="entry name" value="AAA"/>
    <property type="match status" value="1"/>
</dbReference>
<dbReference type="CDD" id="cd00984">
    <property type="entry name" value="DnaB_C"/>
    <property type="match status" value="1"/>
</dbReference>
<dbReference type="FunFam" id="3.40.50.300:FF:000076">
    <property type="entry name" value="Replicative DNA helicase"/>
    <property type="match status" value="1"/>
</dbReference>
<sequence>MQGSIRELPHDEEAELAVLGAILVDETGNAIDTAMSVLPEMFYNSDNRTIFSGMRDLREAGEQVDIRSLVVMLNHNKSLQRIGGTYYLSRIASASPTAADIEFFIGTIKDKFTLRQAIRDAEAQIDLVYASDDAGTVVAHALTKSAALSDQTAPKKDFKTTKEIGIEYIDTIDQRVSNRLNGTTSGKETGFTDLDKLTGGFQKQDLIIVAARPSVGKTAFALNIAQNAAARSTEPIAVFSLEMSEQQLMQRMVCAEVNLDANDLRMGDITSDDDWGKLTIGISSLADKNIHIADDPIVTVHDIRAKCRRLKREQGLGLIIIDYLQLIQGSSGKRGENRQQEVSEISRVLKQIARELDVPVIALSQLSRNVEQRQDKRPIMSDLRESGSIEQDADIVAFLYRDDYYNQDTEKKNIIEIIISKQRNGPVGTVELVFLKQFNKFVNYERAHLIDKRQLV</sequence>
<protein>
    <recommendedName>
        <fullName evidence="11 12">Replicative DNA helicase</fullName>
        <ecNumber evidence="11 12">5.6.2.3</ecNumber>
    </recommendedName>
</protein>